<keyword evidence="10" id="KW-0413">Isomerase</keyword>
<sequence>MADKKKRTPIAVWIVMILIVGGLLGFGTGGFSGSVQRIGTAGSKDISIASYQNALNEQLRAIEAQVGSRVTFQQAQSMGLDRSVLSQVVTQRTLDNEAAELGLSVGDARVRDEVLRNPAFQSLSGSFDREAYASALRRVGLTEKDYETSIRDDMTRTLLQGAVVGGIPAAPVYADTIATFLGETRNIVTAPVTADQLTTPVPGPTDADLKTFYDENPDMFTAPEVRKITYALLTPDMLADKVTVDDAQVQDLYDQRIDTFRQPERRLVERLVFATEEDAAAAKAELDAGATTFDDLVSARGLAMADVDLGDVAVGDLGAAGEPVFAAATGDTVGPLDSDLGPALFRVNAVLAAEETSFEEAAPELRDELATTQARRVIQTDAETINDLIAGGATLDDLAERTDLELGTMDFTADSTDGPAAYEAFRTAAAAATEGAYPTLVNLDDGGIFALRLDSVTPPAVEPLDQVRDRLEAAWRAAAEKTAVLARAEEIAATVAADTDLTTLGLTPTVSDNLTRGSFVADTPQDFMTTVFEMQPAETRALPTETGAIIVRLNAVTPADLSSERLTAQASDITQQASAGIAQDIFDAYAEAIRARTDVVIDQSAVNAVNAQLQ</sequence>
<dbReference type="InterPro" id="IPR052029">
    <property type="entry name" value="PpiD_chaperone"/>
</dbReference>
<dbReference type="Pfam" id="PF13624">
    <property type="entry name" value="SurA_N_3"/>
    <property type="match status" value="1"/>
</dbReference>
<dbReference type="GO" id="GO:0005886">
    <property type="term" value="C:plasma membrane"/>
    <property type="evidence" value="ECO:0007669"/>
    <property type="project" value="UniProtKB-SubCell"/>
</dbReference>
<keyword evidence="5 8" id="KW-0472">Membrane</keyword>
<dbReference type="RefSeq" id="WP_072855434.1">
    <property type="nucleotide sequence ID" value="NZ_FQUE01000001.1"/>
</dbReference>
<organism evidence="10 11">
    <name type="scientific">Loktanella atrilutea</name>
    <dbReference type="NCBI Taxonomy" id="366533"/>
    <lineage>
        <taxon>Bacteria</taxon>
        <taxon>Pseudomonadati</taxon>
        <taxon>Pseudomonadota</taxon>
        <taxon>Alphaproteobacteria</taxon>
        <taxon>Rhodobacterales</taxon>
        <taxon>Roseobacteraceae</taxon>
        <taxon>Loktanella</taxon>
    </lineage>
</organism>
<proteinExistence type="inferred from homology"/>
<dbReference type="EMBL" id="FQUE01000001">
    <property type="protein sequence ID" value="SHE41479.1"/>
    <property type="molecule type" value="Genomic_DNA"/>
</dbReference>
<dbReference type="Pfam" id="PF13145">
    <property type="entry name" value="Rotamase_2"/>
    <property type="match status" value="2"/>
</dbReference>
<keyword evidence="3 8" id="KW-0812">Transmembrane</keyword>
<dbReference type="AlphaFoldDB" id="A0A1M4TAD3"/>
<evidence type="ECO:0000256" key="6">
    <source>
        <dbReference type="ARBA" id="ARBA00023186"/>
    </source>
</evidence>
<keyword evidence="2" id="KW-1003">Cell membrane</keyword>
<feature type="transmembrane region" description="Helical" evidence="8">
    <location>
        <begin position="12"/>
        <end position="31"/>
    </location>
</feature>
<keyword evidence="11" id="KW-1185">Reference proteome</keyword>
<dbReference type="PANTHER" id="PTHR47529:SF1">
    <property type="entry name" value="PERIPLASMIC CHAPERONE PPID"/>
    <property type="match status" value="1"/>
</dbReference>
<evidence type="ECO:0000256" key="1">
    <source>
        <dbReference type="ARBA" id="ARBA00004401"/>
    </source>
</evidence>
<evidence type="ECO:0000256" key="7">
    <source>
        <dbReference type="ARBA" id="ARBA00038408"/>
    </source>
</evidence>
<evidence type="ECO:0000256" key="3">
    <source>
        <dbReference type="ARBA" id="ARBA00022692"/>
    </source>
</evidence>
<reference evidence="11" key="1">
    <citation type="submission" date="2016-11" db="EMBL/GenBank/DDBJ databases">
        <authorList>
            <person name="Varghese N."/>
            <person name="Submissions S."/>
        </authorList>
    </citation>
    <scope>NUCLEOTIDE SEQUENCE [LARGE SCALE GENOMIC DNA]</scope>
    <source>
        <strain evidence="11">DSM 29326</strain>
    </source>
</reference>
<feature type="domain" description="PpiC" evidence="9">
    <location>
        <begin position="379"/>
        <end position="469"/>
    </location>
</feature>
<gene>
    <name evidence="10" type="ORF">SAMN05444339_101308</name>
</gene>
<evidence type="ECO:0000313" key="11">
    <source>
        <dbReference type="Proteomes" id="UP000183987"/>
    </source>
</evidence>
<comment type="similarity">
    <text evidence="7">Belongs to the PpiD chaperone family.</text>
</comment>
<evidence type="ECO:0000256" key="5">
    <source>
        <dbReference type="ARBA" id="ARBA00023136"/>
    </source>
</evidence>
<keyword evidence="4 8" id="KW-1133">Transmembrane helix</keyword>
<comment type="subcellular location">
    <subcellularLocation>
        <location evidence="1">Cell membrane</location>
        <topology evidence="1">Single-pass type II membrane protein</topology>
    </subcellularLocation>
</comment>
<name>A0A1M4TAD3_LOKAT</name>
<dbReference type="SUPFAM" id="SSF109998">
    <property type="entry name" value="Triger factor/SurA peptide-binding domain-like"/>
    <property type="match status" value="1"/>
</dbReference>
<evidence type="ECO:0000256" key="4">
    <source>
        <dbReference type="ARBA" id="ARBA00022989"/>
    </source>
</evidence>
<evidence type="ECO:0000256" key="8">
    <source>
        <dbReference type="SAM" id="Phobius"/>
    </source>
</evidence>
<dbReference type="InterPro" id="IPR000297">
    <property type="entry name" value="PPIase_PpiC"/>
</dbReference>
<feature type="domain" description="PpiC" evidence="9">
    <location>
        <begin position="244"/>
        <end position="362"/>
    </location>
</feature>
<dbReference type="Gene3D" id="1.10.4030.10">
    <property type="entry name" value="Porin chaperone SurA, peptide-binding domain"/>
    <property type="match status" value="1"/>
</dbReference>
<dbReference type="GO" id="GO:0003755">
    <property type="term" value="F:peptidyl-prolyl cis-trans isomerase activity"/>
    <property type="evidence" value="ECO:0007669"/>
    <property type="project" value="InterPro"/>
</dbReference>
<dbReference type="STRING" id="366533.SAMN05444339_101308"/>
<dbReference type="InterPro" id="IPR027304">
    <property type="entry name" value="Trigger_fact/SurA_dom_sf"/>
</dbReference>
<protein>
    <submittedName>
        <fullName evidence="10">Peptidyl-prolyl cis-trans isomerase D</fullName>
    </submittedName>
</protein>
<dbReference type="PANTHER" id="PTHR47529">
    <property type="entry name" value="PEPTIDYL-PROLYL CIS-TRANS ISOMERASE D"/>
    <property type="match status" value="1"/>
</dbReference>
<dbReference type="OrthoDB" id="9768393at2"/>
<evidence type="ECO:0000259" key="9">
    <source>
        <dbReference type="Pfam" id="PF13145"/>
    </source>
</evidence>
<accession>A0A1M4TAD3</accession>
<dbReference type="SUPFAM" id="SSF54534">
    <property type="entry name" value="FKBP-like"/>
    <property type="match status" value="1"/>
</dbReference>
<evidence type="ECO:0000313" key="10">
    <source>
        <dbReference type="EMBL" id="SHE41479.1"/>
    </source>
</evidence>
<keyword evidence="6" id="KW-0143">Chaperone</keyword>
<evidence type="ECO:0000256" key="2">
    <source>
        <dbReference type="ARBA" id="ARBA00022475"/>
    </source>
</evidence>
<dbReference type="Proteomes" id="UP000183987">
    <property type="component" value="Unassembled WGS sequence"/>
</dbReference>